<reference evidence="10 11" key="1">
    <citation type="submission" date="2015-09" db="EMBL/GenBank/DDBJ databases">
        <title>Trachymyrmex zeteki WGS genome.</title>
        <authorList>
            <person name="Nygaard S."/>
            <person name="Hu H."/>
            <person name="Boomsma J."/>
            <person name="Zhang G."/>
        </authorList>
    </citation>
    <scope>NUCLEOTIDE SEQUENCE [LARGE SCALE GENOMIC DNA]</scope>
    <source>
        <strain evidence="10">Tzet28-1</strain>
        <tissue evidence="10">Whole body</tissue>
    </source>
</reference>
<evidence type="ECO:0000256" key="8">
    <source>
        <dbReference type="PROSITE-ProRule" id="PRU00206"/>
    </source>
</evidence>
<keyword evidence="5" id="KW-0677">Repeat</keyword>
<evidence type="ECO:0000259" key="9">
    <source>
        <dbReference type="PROSITE" id="PS50050"/>
    </source>
</evidence>
<evidence type="ECO:0000256" key="6">
    <source>
        <dbReference type="ARBA" id="ARBA00023157"/>
    </source>
</evidence>
<comment type="caution">
    <text evidence="8">Lacks conserved residue(s) required for the propagation of feature annotation.</text>
</comment>
<dbReference type="InterPro" id="IPR052459">
    <property type="entry name" value="TNFRSF_decoy_receptor"/>
</dbReference>
<feature type="disulfide bond" evidence="8">
    <location>
        <begin position="112"/>
        <end position="125"/>
    </location>
</feature>
<name>A0A151X0X6_9HYME</name>
<dbReference type="SMART" id="SM00208">
    <property type="entry name" value="TNFR"/>
    <property type="match status" value="2"/>
</dbReference>
<evidence type="ECO:0000256" key="7">
    <source>
        <dbReference type="ARBA" id="ARBA00023180"/>
    </source>
</evidence>
<gene>
    <name evidence="10" type="ORF">ALC60_07066</name>
</gene>
<sequence>MIPPRSHVTHVTRASAGYSVHWGMPCFMRLINMAWESGDGGSARGAIFAMLCSALDSLAPHIRHHRDGSHCSRCGPGWGVISRCARGRDTVCERCPSGTYSPHHSTQPCWNCARCGPGLYEAHPCTSRTDTVCDSCHRPASDNPDYQRKCEGRARFFLAPEDAQSTAEESMLVNEPAYRFQLYDREQVLEKDVEAILRDKAAAGSEVLQRVQPSSEH</sequence>
<evidence type="ECO:0000256" key="3">
    <source>
        <dbReference type="ARBA" id="ARBA00022703"/>
    </source>
</evidence>
<dbReference type="PROSITE" id="PS00652">
    <property type="entry name" value="TNFR_NGFR_1"/>
    <property type="match status" value="1"/>
</dbReference>
<keyword evidence="4" id="KW-0732">Signal</keyword>
<feature type="domain" description="TNFR-Cys" evidence="9">
    <location>
        <begin position="94"/>
        <end position="133"/>
    </location>
</feature>
<dbReference type="PROSITE" id="PS50050">
    <property type="entry name" value="TNFR_NGFR_2"/>
    <property type="match status" value="1"/>
</dbReference>
<dbReference type="Pfam" id="PF00020">
    <property type="entry name" value="TNFR_c6"/>
    <property type="match status" value="1"/>
</dbReference>
<dbReference type="EMBL" id="KQ982600">
    <property type="protein sequence ID" value="KYQ54032.1"/>
    <property type="molecule type" value="Genomic_DNA"/>
</dbReference>
<keyword evidence="2" id="KW-0964">Secreted</keyword>
<organism evidence="10 11">
    <name type="scientific">Mycetomoellerius zeteki</name>
    <dbReference type="NCBI Taxonomy" id="64791"/>
    <lineage>
        <taxon>Eukaryota</taxon>
        <taxon>Metazoa</taxon>
        <taxon>Ecdysozoa</taxon>
        <taxon>Arthropoda</taxon>
        <taxon>Hexapoda</taxon>
        <taxon>Insecta</taxon>
        <taxon>Pterygota</taxon>
        <taxon>Neoptera</taxon>
        <taxon>Endopterygota</taxon>
        <taxon>Hymenoptera</taxon>
        <taxon>Apocrita</taxon>
        <taxon>Aculeata</taxon>
        <taxon>Formicoidea</taxon>
        <taxon>Formicidae</taxon>
        <taxon>Myrmicinae</taxon>
        <taxon>Mycetomoellerius</taxon>
    </lineage>
</organism>
<evidence type="ECO:0000256" key="1">
    <source>
        <dbReference type="ARBA" id="ARBA00004613"/>
    </source>
</evidence>
<feature type="repeat" description="TNFR-Cys" evidence="8">
    <location>
        <begin position="94"/>
        <end position="133"/>
    </location>
</feature>
<proteinExistence type="predicted"/>
<dbReference type="AlphaFoldDB" id="A0A151X0X6"/>
<dbReference type="Proteomes" id="UP000075809">
    <property type="component" value="Unassembled WGS sequence"/>
</dbReference>
<dbReference type="SUPFAM" id="SSF57586">
    <property type="entry name" value="TNF receptor-like"/>
    <property type="match status" value="1"/>
</dbReference>
<evidence type="ECO:0000313" key="10">
    <source>
        <dbReference type="EMBL" id="KYQ54032.1"/>
    </source>
</evidence>
<evidence type="ECO:0000256" key="5">
    <source>
        <dbReference type="ARBA" id="ARBA00022737"/>
    </source>
</evidence>
<keyword evidence="11" id="KW-1185">Reference proteome</keyword>
<dbReference type="GO" id="GO:0005576">
    <property type="term" value="C:extracellular region"/>
    <property type="evidence" value="ECO:0007669"/>
    <property type="project" value="UniProtKB-SubCell"/>
</dbReference>
<keyword evidence="6 8" id="KW-1015">Disulfide bond</keyword>
<protein>
    <recommendedName>
        <fullName evidence="9">TNFR-Cys domain-containing protein</fullName>
    </recommendedName>
</protein>
<feature type="disulfide bond" evidence="8">
    <location>
        <begin position="115"/>
        <end position="133"/>
    </location>
</feature>
<evidence type="ECO:0000256" key="2">
    <source>
        <dbReference type="ARBA" id="ARBA00022525"/>
    </source>
</evidence>
<evidence type="ECO:0000256" key="4">
    <source>
        <dbReference type="ARBA" id="ARBA00022729"/>
    </source>
</evidence>
<dbReference type="GO" id="GO:0006915">
    <property type="term" value="P:apoptotic process"/>
    <property type="evidence" value="ECO:0007669"/>
    <property type="project" value="UniProtKB-KW"/>
</dbReference>
<dbReference type="Gene3D" id="2.10.50.10">
    <property type="entry name" value="Tumor Necrosis Factor Receptor, subunit A, domain 2"/>
    <property type="match status" value="2"/>
</dbReference>
<keyword evidence="7" id="KW-0325">Glycoprotein</keyword>
<dbReference type="InterPro" id="IPR001368">
    <property type="entry name" value="TNFR/NGFR_Cys_rich_reg"/>
</dbReference>
<comment type="subcellular location">
    <subcellularLocation>
        <location evidence="1">Secreted</location>
    </subcellularLocation>
</comment>
<evidence type="ECO:0000313" key="11">
    <source>
        <dbReference type="Proteomes" id="UP000075809"/>
    </source>
</evidence>
<dbReference type="PANTHER" id="PTHR23097">
    <property type="entry name" value="TUMOR NECROSIS FACTOR RECEPTOR SUPERFAMILY MEMBER"/>
    <property type="match status" value="1"/>
</dbReference>
<keyword evidence="3" id="KW-0053">Apoptosis</keyword>
<accession>A0A151X0X6</accession>
<dbReference type="PANTHER" id="PTHR23097:SF181">
    <property type="entry name" value="CASPASE-8-LIKE"/>
    <property type="match status" value="1"/>
</dbReference>
<dbReference type="STRING" id="64791.A0A151X0X6"/>